<evidence type="ECO:0000256" key="1">
    <source>
        <dbReference type="SAM" id="MobiDB-lite"/>
    </source>
</evidence>
<dbReference type="InParanoid" id="A0A3N7FWW5"/>
<feature type="compositionally biased region" description="Basic and acidic residues" evidence="1">
    <location>
        <begin position="59"/>
        <end position="76"/>
    </location>
</feature>
<feature type="compositionally biased region" description="Polar residues" evidence="1">
    <location>
        <begin position="100"/>
        <end position="113"/>
    </location>
</feature>
<dbReference type="AlphaFoldDB" id="A0A3N7FWW5"/>
<accession>A0A3N7FWW5</accession>
<feature type="region of interest" description="Disordered" evidence="1">
    <location>
        <begin position="1"/>
        <end position="113"/>
    </location>
</feature>
<reference evidence="2 3" key="1">
    <citation type="journal article" date="2006" name="Science">
        <title>The genome of black cottonwood, Populus trichocarpa (Torr. &amp; Gray).</title>
        <authorList>
            <person name="Tuskan G.A."/>
            <person name="Difazio S."/>
            <person name="Jansson S."/>
            <person name="Bohlmann J."/>
            <person name="Grigoriev I."/>
            <person name="Hellsten U."/>
            <person name="Putnam N."/>
            <person name="Ralph S."/>
            <person name="Rombauts S."/>
            <person name="Salamov A."/>
            <person name="Schein J."/>
            <person name="Sterck L."/>
            <person name="Aerts A."/>
            <person name="Bhalerao R.R."/>
            <person name="Bhalerao R.P."/>
            <person name="Blaudez D."/>
            <person name="Boerjan W."/>
            <person name="Brun A."/>
            <person name="Brunner A."/>
            <person name="Busov V."/>
            <person name="Campbell M."/>
            <person name="Carlson J."/>
            <person name="Chalot M."/>
            <person name="Chapman J."/>
            <person name="Chen G.L."/>
            <person name="Cooper D."/>
            <person name="Coutinho P.M."/>
            <person name="Couturier J."/>
            <person name="Covert S."/>
            <person name="Cronk Q."/>
            <person name="Cunningham R."/>
            <person name="Davis J."/>
            <person name="Degroeve S."/>
            <person name="Dejardin A."/>
            <person name="Depamphilis C."/>
            <person name="Detter J."/>
            <person name="Dirks B."/>
            <person name="Dubchak I."/>
            <person name="Duplessis S."/>
            <person name="Ehlting J."/>
            <person name="Ellis B."/>
            <person name="Gendler K."/>
            <person name="Goodstein D."/>
            <person name="Gribskov M."/>
            <person name="Grimwood J."/>
            <person name="Groover A."/>
            <person name="Gunter L."/>
            <person name="Hamberger B."/>
            <person name="Heinze B."/>
            <person name="Helariutta Y."/>
            <person name="Henrissat B."/>
            <person name="Holligan D."/>
            <person name="Holt R."/>
            <person name="Huang W."/>
            <person name="Islam-Faridi N."/>
            <person name="Jones S."/>
            <person name="Jones-Rhoades M."/>
            <person name="Jorgensen R."/>
            <person name="Joshi C."/>
            <person name="Kangasjarvi J."/>
            <person name="Karlsson J."/>
            <person name="Kelleher C."/>
            <person name="Kirkpatrick R."/>
            <person name="Kirst M."/>
            <person name="Kohler A."/>
            <person name="Kalluri U."/>
            <person name="Larimer F."/>
            <person name="Leebens-Mack J."/>
            <person name="Leple J.C."/>
            <person name="Locascio P."/>
            <person name="Lou Y."/>
            <person name="Lucas S."/>
            <person name="Martin F."/>
            <person name="Montanini B."/>
            <person name="Napoli C."/>
            <person name="Nelson D.R."/>
            <person name="Nelson C."/>
            <person name="Nieminen K."/>
            <person name="Nilsson O."/>
            <person name="Pereda V."/>
            <person name="Peter G."/>
            <person name="Philippe R."/>
            <person name="Pilate G."/>
            <person name="Poliakov A."/>
            <person name="Razumovskaya J."/>
            <person name="Richardson P."/>
            <person name="Rinaldi C."/>
            <person name="Ritland K."/>
            <person name="Rouze P."/>
            <person name="Ryaboy D."/>
            <person name="Schmutz J."/>
            <person name="Schrader J."/>
            <person name="Segerman B."/>
            <person name="Shin H."/>
            <person name="Siddiqui A."/>
            <person name="Sterky F."/>
            <person name="Terry A."/>
            <person name="Tsai C.J."/>
            <person name="Uberbacher E."/>
            <person name="Unneberg P."/>
            <person name="Vahala J."/>
            <person name="Wall K."/>
            <person name="Wessler S."/>
            <person name="Yang G."/>
            <person name="Yin T."/>
            <person name="Douglas C."/>
            <person name="Marra M."/>
            <person name="Sandberg G."/>
            <person name="Van de Peer Y."/>
            <person name="Rokhsar D."/>
        </authorList>
    </citation>
    <scope>NUCLEOTIDE SEQUENCE [LARGE SCALE GENOMIC DNA]</scope>
    <source>
        <strain evidence="3">cv. Nisqually</strain>
    </source>
</reference>
<evidence type="ECO:0000313" key="2">
    <source>
        <dbReference type="EMBL" id="RQO99496.1"/>
    </source>
</evidence>
<proteinExistence type="predicted"/>
<gene>
    <name evidence="2" type="ORF">POPTR_014G002550</name>
</gene>
<organism evidence="2 3">
    <name type="scientific">Populus trichocarpa</name>
    <name type="common">Western balsam poplar</name>
    <name type="synonym">Populus balsamifera subsp. trichocarpa</name>
    <dbReference type="NCBI Taxonomy" id="3694"/>
    <lineage>
        <taxon>Eukaryota</taxon>
        <taxon>Viridiplantae</taxon>
        <taxon>Streptophyta</taxon>
        <taxon>Embryophyta</taxon>
        <taxon>Tracheophyta</taxon>
        <taxon>Spermatophyta</taxon>
        <taxon>Magnoliopsida</taxon>
        <taxon>eudicotyledons</taxon>
        <taxon>Gunneridae</taxon>
        <taxon>Pentapetalae</taxon>
        <taxon>rosids</taxon>
        <taxon>fabids</taxon>
        <taxon>Malpighiales</taxon>
        <taxon>Salicaceae</taxon>
        <taxon>Saliceae</taxon>
        <taxon>Populus</taxon>
    </lineage>
</organism>
<evidence type="ECO:0000313" key="3">
    <source>
        <dbReference type="Proteomes" id="UP000006729"/>
    </source>
</evidence>
<dbReference type="Proteomes" id="UP000006729">
    <property type="component" value="Chromosome 14"/>
</dbReference>
<name>A0A3N7FWW5_POPTR</name>
<keyword evidence="3" id="KW-1185">Reference proteome</keyword>
<dbReference type="EMBL" id="CM009303">
    <property type="protein sequence ID" value="RQO99496.1"/>
    <property type="molecule type" value="Genomic_DNA"/>
</dbReference>
<feature type="compositionally biased region" description="Basic residues" evidence="1">
    <location>
        <begin position="9"/>
        <end position="21"/>
    </location>
</feature>
<protein>
    <submittedName>
        <fullName evidence="2">Uncharacterized protein</fullName>
    </submittedName>
</protein>
<sequence>MFPGNRPRDPHHHSHPFKHKPTPYPSDQTPSLYELSPPYPSLYKHHRLPYLPPTQNKQHQGENKKSSSSIPHERVLEISPVSPPPVPSLIQSPPCLKPSSYPSFPPTVTHSAP</sequence>